<feature type="transmembrane region" description="Helical" evidence="7">
    <location>
        <begin position="276"/>
        <end position="302"/>
    </location>
</feature>
<dbReference type="InterPro" id="IPR000515">
    <property type="entry name" value="MetI-like"/>
</dbReference>
<evidence type="ECO:0000256" key="6">
    <source>
        <dbReference type="ARBA" id="ARBA00023136"/>
    </source>
</evidence>
<sequence>MQNFMQFMVKRLLSAVIVLFGVSIVAFGLMRLAPGNPAALMLPDNATVEQIAAVEAKMGLNKPLIQQYLIYIGDVLHGNLGTSIFFNRSCGELIFGRLPATGLLTFAAVVVSILVSFPMGIISGIKKGSAIDFFSMVFALLGMSMSQVWLGLLFILFFGVFMGVLPTQGYGSFRNLILPALTLGLPLAALVTRMLRSGMYEVLEEDYITATKARGIGNFKIYTRYALKNALLPTITIIGMQIGQLLAGAIIVEQVFGWPGLGSLTVKAINMRDFPLIQSILLVTASLFVIINILVDIIYVAVDPRMSLN</sequence>
<evidence type="ECO:0000256" key="5">
    <source>
        <dbReference type="ARBA" id="ARBA00022989"/>
    </source>
</evidence>
<feature type="transmembrane region" description="Helical" evidence="7">
    <location>
        <begin position="12"/>
        <end position="33"/>
    </location>
</feature>
<dbReference type="PANTHER" id="PTHR43163:SF6">
    <property type="entry name" value="DIPEPTIDE TRANSPORT SYSTEM PERMEASE PROTEIN DPPB-RELATED"/>
    <property type="match status" value="1"/>
</dbReference>
<keyword evidence="6 7" id="KW-0472">Membrane</keyword>
<name>A0A2S6HTY3_9FIRM</name>
<dbReference type="GO" id="GO:0005886">
    <property type="term" value="C:plasma membrane"/>
    <property type="evidence" value="ECO:0007669"/>
    <property type="project" value="UniProtKB-SubCell"/>
</dbReference>
<evidence type="ECO:0000256" key="2">
    <source>
        <dbReference type="ARBA" id="ARBA00022448"/>
    </source>
</evidence>
<dbReference type="Gene3D" id="1.10.3720.10">
    <property type="entry name" value="MetI-like"/>
    <property type="match status" value="1"/>
</dbReference>
<dbReference type="InterPro" id="IPR035906">
    <property type="entry name" value="MetI-like_sf"/>
</dbReference>
<dbReference type="InterPro" id="IPR045621">
    <property type="entry name" value="BPD_transp_1_N"/>
</dbReference>
<comment type="similarity">
    <text evidence="7">Belongs to the binding-protein-dependent transport system permease family.</text>
</comment>
<evidence type="ECO:0000259" key="8">
    <source>
        <dbReference type="PROSITE" id="PS50928"/>
    </source>
</evidence>
<comment type="subcellular location">
    <subcellularLocation>
        <location evidence="1 7">Cell membrane</location>
        <topology evidence="1 7">Multi-pass membrane protein</topology>
    </subcellularLocation>
</comment>
<keyword evidence="4 7" id="KW-0812">Transmembrane</keyword>
<keyword evidence="2 7" id="KW-0813">Transport</keyword>
<reference evidence="9 10" key="1">
    <citation type="submission" date="2018-02" db="EMBL/GenBank/DDBJ databases">
        <title>Genomic Encyclopedia of Archaeal and Bacterial Type Strains, Phase II (KMG-II): from individual species to whole genera.</title>
        <authorList>
            <person name="Goeker M."/>
        </authorList>
    </citation>
    <scope>NUCLEOTIDE SEQUENCE [LARGE SCALE GENOMIC DNA]</scope>
    <source>
        <strain evidence="9 10">DSM 3808</strain>
    </source>
</reference>
<evidence type="ECO:0000256" key="7">
    <source>
        <dbReference type="RuleBase" id="RU363032"/>
    </source>
</evidence>
<keyword evidence="5 7" id="KW-1133">Transmembrane helix</keyword>
<feature type="transmembrane region" description="Helical" evidence="7">
    <location>
        <begin position="103"/>
        <end position="125"/>
    </location>
</feature>
<dbReference type="PANTHER" id="PTHR43163">
    <property type="entry name" value="DIPEPTIDE TRANSPORT SYSTEM PERMEASE PROTEIN DPPB-RELATED"/>
    <property type="match status" value="1"/>
</dbReference>
<gene>
    <name evidence="9" type="ORF">BXY41_10492</name>
</gene>
<dbReference type="Pfam" id="PF00528">
    <property type="entry name" value="BPD_transp_1"/>
    <property type="match status" value="1"/>
</dbReference>
<dbReference type="CDD" id="cd06261">
    <property type="entry name" value="TM_PBP2"/>
    <property type="match status" value="1"/>
</dbReference>
<evidence type="ECO:0000313" key="9">
    <source>
        <dbReference type="EMBL" id="PPK81291.1"/>
    </source>
</evidence>
<keyword evidence="10" id="KW-1185">Reference proteome</keyword>
<accession>A0A2S6HTY3</accession>
<organism evidence="9 10">
    <name type="scientific">Lacrimispora xylanisolvens</name>
    <dbReference type="NCBI Taxonomy" id="384636"/>
    <lineage>
        <taxon>Bacteria</taxon>
        <taxon>Bacillati</taxon>
        <taxon>Bacillota</taxon>
        <taxon>Clostridia</taxon>
        <taxon>Lachnospirales</taxon>
        <taxon>Lachnospiraceae</taxon>
        <taxon>Lacrimispora</taxon>
    </lineage>
</organism>
<feature type="domain" description="ABC transmembrane type-1" evidence="8">
    <location>
        <begin position="98"/>
        <end position="299"/>
    </location>
</feature>
<dbReference type="PROSITE" id="PS50928">
    <property type="entry name" value="ABC_TM1"/>
    <property type="match status" value="1"/>
</dbReference>
<dbReference type="Proteomes" id="UP000237749">
    <property type="component" value="Unassembled WGS sequence"/>
</dbReference>
<evidence type="ECO:0000256" key="3">
    <source>
        <dbReference type="ARBA" id="ARBA00022475"/>
    </source>
</evidence>
<evidence type="ECO:0000256" key="1">
    <source>
        <dbReference type="ARBA" id="ARBA00004651"/>
    </source>
</evidence>
<dbReference type="Pfam" id="PF19300">
    <property type="entry name" value="BPD_transp_1_N"/>
    <property type="match status" value="1"/>
</dbReference>
<feature type="transmembrane region" description="Helical" evidence="7">
    <location>
        <begin position="230"/>
        <end position="256"/>
    </location>
</feature>
<dbReference type="EMBL" id="PTJA01000004">
    <property type="protein sequence ID" value="PPK81291.1"/>
    <property type="molecule type" value="Genomic_DNA"/>
</dbReference>
<dbReference type="RefSeq" id="WP_104436391.1">
    <property type="nucleotide sequence ID" value="NZ_CP070896.1"/>
</dbReference>
<feature type="transmembrane region" description="Helical" evidence="7">
    <location>
        <begin position="176"/>
        <end position="195"/>
    </location>
</feature>
<dbReference type="SUPFAM" id="SSF161098">
    <property type="entry name" value="MetI-like"/>
    <property type="match status" value="1"/>
</dbReference>
<evidence type="ECO:0000256" key="4">
    <source>
        <dbReference type="ARBA" id="ARBA00022692"/>
    </source>
</evidence>
<dbReference type="GO" id="GO:0055085">
    <property type="term" value="P:transmembrane transport"/>
    <property type="evidence" value="ECO:0007669"/>
    <property type="project" value="InterPro"/>
</dbReference>
<keyword evidence="3" id="KW-1003">Cell membrane</keyword>
<proteinExistence type="inferred from homology"/>
<feature type="transmembrane region" description="Helical" evidence="7">
    <location>
        <begin position="137"/>
        <end position="164"/>
    </location>
</feature>
<dbReference type="OrthoDB" id="24153at2"/>
<comment type="caution">
    <text evidence="9">The sequence shown here is derived from an EMBL/GenBank/DDBJ whole genome shotgun (WGS) entry which is preliminary data.</text>
</comment>
<protein>
    <submittedName>
        <fullName evidence="9">Peptide/nickel transport system permease protein</fullName>
    </submittedName>
</protein>
<dbReference type="AlphaFoldDB" id="A0A2S6HTY3"/>
<evidence type="ECO:0000313" key="10">
    <source>
        <dbReference type="Proteomes" id="UP000237749"/>
    </source>
</evidence>